<dbReference type="RefSeq" id="WP_231821298.1">
    <property type="nucleotide sequence ID" value="NZ_CP082781.1"/>
</dbReference>
<feature type="transmembrane region" description="Helical" evidence="8">
    <location>
        <begin position="214"/>
        <end position="236"/>
    </location>
</feature>
<feature type="transmembrane region" description="Helical" evidence="8">
    <location>
        <begin position="124"/>
        <end position="148"/>
    </location>
</feature>
<gene>
    <name evidence="9" type="ORF">K8F61_08145</name>
</gene>
<dbReference type="InterPro" id="IPR002781">
    <property type="entry name" value="TM_pro_TauE-like"/>
</dbReference>
<keyword evidence="5 8" id="KW-0812">Transmembrane</keyword>
<dbReference type="PANTHER" id="PTHR30269">
    <property type="entry name" value="TRANSMEMBRANE PROTEIN YFCA"/>
    <property type="match status" value="1"/>
</dbReference>
<sequence>MILALTAGSTLLAGVIQRITGLGFALVLIGPAVLVYGPLDGVTLTVLLAVVASLCALPQAWKDVDWRRTSGLLVAGMLVAPLGALTAGVLPEPALLLLIAAMAVFALVAHRIRALAPALRGRRGGVVAGAAAGYMHASSGLSGPPLAAYAVGDGWGQTRFAASAQVIFVGYGTLSVLLRGLPPQPIPEVVLLAACTAVGILFGTLLTRSIPPRIARIAMLACAWAGAGVVLVRAVLSMLA</sequence>
<evidence type="ECO:0000256" key="6">
    <source>
        <dbReference type="ARBA" id="ARBA00022989"/>
    </source>
</evidence>
<dbReference type="Pfam" id="PF01925">
    <property type="entry name" value="TauE"/>
    <property type="match status" value="1"/>
</dbReference>
<dbReference type="Proteomes" id="UP001199642">
    <property type="component" value="Chromosome"/>
</dbReference>
<reference evidence="9 10" key="1">
    <citation type="submission" date="2023-01" db="EMBL/GenBank/DDBJ databases">
        <title>Characterization of estradiol degrading bacteria Microbacterium sp. MZT7 and reveal degrading genes through genome analysis.</title>
        <authorList>
            <person name="Hao P."/>
            <person name="Gao Y."/>
        </authorList>
    </citation>
    <scope>NUCLEOTIDE SEQUENCE [LARGE SCALE GENOMIC DNA]</scope>
    <source>
        <strain evidence="9 10">MZT7</strain>
    </source>
</reference>
<keyword evidence="10" id="KW-1185">Reference proteome</keyword>
<evidence type="ECO:0000256" key="5">
    <source>
        <dbReference type="ARBA" id="ARBA00022692"/>
    </source>
</evidence>
<dbReference type="PANTHER" id="PTHR30269:SF37">
    <property type="entry name" value="MEMBRANE TRANSPORTER PROTEIN"/>
    <property type="match status" value="1"/>
</dbReference>
<name>A0ABY3RW80_9MICO</name>
<dbReference type="EMBL" id="CP082781">
    <property type="protein sequence ID" value="UGS28116.1"/>
    <property type="molecule type" value="Genomic_DNA"/>
</dbReference>
<evidence type="ECO:0000256" key="7">
    <source>
        <dbReference type="ARBA" id="ARBA00023136"/>
    </source>
</evidence>
<feature type="transmembrane region" description="Helical" evidence="8">
    <location>
        <begin position="94"/>
        <end position="112"/>
    </location>
</feature>
<evidence type="ECO:0000256" key="1">
    <source>
        <dbReference type="ARBA" id="ARBA00004651"/>
    </source>
</evidence>
<keyword evidence="3" id="KW-0813">Transport</keyword>
<evidence type="ECO:0000256" key="2">
    <source>
        <dbReference type="ARBA" id="ARBA00009142"/>
    </source>
</evidence>
<organism evidence="9 10">
    <name type="scientific">Microbacterium resistens</name>
    <dbReference type="NCBI Taxonomy" id="156977"/>
    <lineage>
        <taxon>Bacteria</taxon>
        <taxon>Bacillati</taxon>
        <taxon>Actinomycetota</taxon>
        <taxon>Actinomycetes</taxon>
        <taxon>Micrococcales</taxon>
        <taxon>Microbacteriaceae</taxon>
        <taxon>Microbacterium</taxon>
    </lineage>
</organism>
<keyword evidence="7 8" id="KW-0472">Membrane</keyword>
<evidence type="ECO:0000313" key="9">
    <source>
        <dbReference type="EMBL" id="UGS28116.1"/>
    </source>
</evidence>
<keyword evidence="6 8" id="KW-1133">Transmembrane helix</keyword>
<comment type="subcellular location">
    <subcellularLocation>
        <location evidence="1 8">Cell membrane</location>
        <topology evidence="1 8">Multi-pass membrane protein</topology>
    </subcellularLocation>
</comment>
<proteinExistence type="inferred from homology"/>
<feature type="transmembrane region" description="Helical" evidence="8">
    <location>
        <begin position="69"/>
        <end position="88"/>
    </location>
</feature>
<comment type="similarity">
    <text evidence="2 8">Belongs to the 4-toluene sulfonate uptake permease (TSUP) (TC 2.A.102) family.</text>
</comment>
<feature type="transmembrane region" description="Helical" evidence="8">
    <location>
        <begin position="35"/>
        <end position="57"/>
    </location>
</feature>
<feature type="transmembrane region" description="Helical" evidence="8">
    <location>
        <begin position="160"/>
        <end position="178"/>
    </location>
</feature>
<protein>
    <recommendedName>
        <fullName evidence="8">Probable membrane transporter protein</fullName>
    </recommendedName>
</protein>
<evidence type="ECO:0000256" key="8">
    <source>
        <dbReference type="RuleBase" id="RU363041"/>
    </source>
</evidence>
<evidence type="ECO:0000313" key="10">
    <source>
        <dbReference type="Proteomes" id="UP001199642"/>
    </source>
</evidence>
<accession>A0ABY3RW80</accession>
<evidence type="ECO:0000256" key="3">
    <source>
        <dbReference type="ARBA" id="ARBA00022448"/>
    </source>
</evidence>
<feature type="transmembrane region" description="Helical" evidence="8">
    <location>
        <begin position="190"/>
        <end position="208"/>
    </location>
</feature>
<keyword evidence="4 8" id="KW-1003">Cell membrane</keyword>
<evidence type="ECO:0000256" key="4">
    <source>
        <dbReference type="ARBA" id="ARBA00022475"/>
    </source>
</evidence>
<dbReference type="InterPro" id="IPR052017">
    <property type="entry name" value="TSUP"/>
</dbReference>